<proteinExistence type="predicted"/>
<feature type="transmembrane region" description="Helical" evidence="1">
    <location>
        <begin position="25"/>
        <end position="48"/>
    </location>
</feature>
<organism evidence="2 3">
    <name type="scientific">Leptidea sinapis</name>
    <dbReference type="NCBI Taxonomy" id="189913"/>
    <lineage>
        <taxon>Eukaryota</taxon>
        <taxon>Metazoa</taxon>
        <taxon>Ecdysozoa</taxon>
        <taxon>Arthropoda</taxon>
        <taxon>Hexapoda</taxon>
        <taxon>Insecta</taxon>
        <taxon>Pterygota</taxon>
        <taxon>Neoptera</taxon>
        <taxon>Endopterygota</taxon>
        <taxon>Lepidoptera</taxon>
        <taxon>Glossata</taxon>
        <taxon>Ditrysia</taxon>
        <taxon>Papilionoidea</taxon>
        <taxon>Pieridae</taxon>
        <taxon>Dismorphiinae</taxon>
        <taxon>Leptidea</taxon>
    </lineage>
</organism>
<keyword evidence="1" id="KW-1133">Transmembrane helix</keyword>
<name>A0A5E4PKH6_9NEOP</name>
<evidence type="ECO:0000313" key="3">
    <source>
        <dbReference type="Proteomes" id="UP000324832"/>
    </source>
</evidence>
<sequence>MFEYKYLSESHLKGFRSYKIIPKWIAPNLLTFAGFICMLVDVMLLMVLDYDCTASANGSPAQIPREVFLLWY</sequence>
<protein>
    <submittedName>
        <fullName evidence="2">Uncharacterized protein</fullName>
    </submittedName>
</protein>
<evidence type="ECO:0000256" key="1">
    <source>
        <dbReference type="SAM" id="Phobius"/>
    </source>
</evidence>
<keyword evidence="3" id="KW-1185">Reference proteome</keyword>
<keyword evidence="1" id="KW-0812">Transmembrane</keyword>
<keyword evidence="1" id="KW-0472">Membrane</keyword>
<reference evidence="2 3" key="1">
    <citation type="submission" date="2017-07" db="EMBL/GenBank/DDBJ databases">
        <authorList>
            <person name="Talla V."/>
            <person name="Backstrom N."/>
        </authorList>
    </citation>
    <scope>NUCLEOTIDE SEQUENCE [LARGE SCALE GENOMIC DNA]</scope>
</reference>
<accession>A0A5E4PKH6</accession>
<dbReference type="Proteomes" id="UP000324832">
    <property type="component" value="Unassembled WGS sequence"/>
</dbReference>
<dbReference type="EMBL" id="FZQP02000003">
    <property type="protein sequence ID" value="VVC86410.1"/>
    <property type="molecule type" value="Genomic_DNA"/>
</dbReference>
<gene>
    <name evidence="2" type="ORF">LSINAPIS_LOCUS238</name>
</gene>
<dbReference type="AlphaFoldDB" id="A0A5E4PKH6"/>
<evidence type="ECO:0000313" key="2">
    <source>
        <dbReference type="EMBL" id="VVC86410.1"/>
    </source>
</evidence>